<protein>
    <submittedName>
        <fullName evidence="3">Flavo protein</fullName>
    </submittedName>
</protein>
<evidence type="ECO:0000259" key="2">
    <source>
        <dbReference type="Pfam" id="PF03358"/>
    </source>
</evidence>
<evidence type="ECO:0000313" key="3">
    <source>
        <dbReference type="EMBL" id="PWN27528.1"/>
    </source>
</evidence>
<dbReference type="PANTHER" id="PTHR30546">
    <property type="entry name" value="FLAVODOXIN-RELATED PROTEIN WRBA-RELATED"/>
    <property type="match status" value="1"/>
</dbReference>
<dbReference type="PANTHER" id="PTHR30546:SF23">
    <property type="entry name" value="FLAVOPROTEIN-LIKE PROTEIN YCP4-RELATED"/>
    <property type="match status" value="1"/>
</dbReference>
<dbReference type="Proteomes" id="UP000245884">
    <property type="component" value="Unassembled WGS sequence"/>
</dbReference>
<dbReference type="FunFam" id="3.40.50.360:FF:000001">
    <property type="entry name" value="NAD(P)H dehydrogenase (Quinone) FQR1-like"/>
    <property type="match status" value="1"/>
</dbReference>
<dbReference type="STRING" id="1569628.A0A316URY0"/>
<dbReference type="InterPro" id="IPR029039">
    <property type="entry name" value="Flavoprotein-like_sf"/>
</dbReference>
<accession>A0A316URY0</accession>
<organism evidence="3 4">
    <name type="scientific">Jaminaea rosea</name>
    <dbReference type="NCBI Taxonomy" id="1569628"/>
    <lineage>
        <taxon>Eukaryota</taxon>
        <taxon>Fungi</taxon>
        <taxon>Dikarya</taxon>
        <taxon>Basidiomycota</taxon>
        <taxon>Ustilaginomycotina</taxon>
        <taxon>Exobasidiomycetes</taxon>
        <taxon>Microstromatales</taxon>
        <taxon>Microstromatales incertae sedis</taxon>
        <taxon>Jaminaea</taxon>
    </lineage>
</organism>
<dbReference type="GO" id="GO:0003955">
    <property type="term" value="F:NAD(P)H dehydrogenase (quinone) activity"/>
    <property type="evidence" value="ECO:0007669"/>
    <property type="project" value="InterPro"/>
</dbReference>
<dbReference type="GO" id="GO:0016020">
    <property type="term" value="C:membrane"/>
    <property type="evidence" value="ECO:0007669"/>
    <property type="project" value="TreeGrafter"/>
</dbReference>
<dbReference type="RefSeq" id="XP_025362140.1">
    <property type="nucleotide sequence ID" value="XM_025506276.1"/>
</dbReference>
<dbReference type="SUPFAM" id="SSF52218">
    <property type="entry name" value="Flavoproteins"/>
    <property type="match status" value="1"/>
</dbReference>
<dbReference type="Gene3D" id="3.40.50.360">
    <property type="match status" value="1"/>
</dbReference>
<name>A0A316URY0_9BASI</name>
<dbReference type="InterPro" id="IPR010089">
    <property type="entry name" value="Flavoprotein_WrbA-like"/>
</dbReference>
<dbReference type="EMBL" id="KZ819668">
    <property type="protein sequence ID" value="PWN27528.1"/>
    <property type="molecule type" value="Genomic_DNA"/>
</dbReference>
<sequence length="155" mass="16049">MHGNKAPIASYPVVKPDDLTRFDGFVMGFPTRYGRAPAQVSSFFDATGGLWMKGALVGKFATVFTSTASQHGGQETTALTTMPFFAHHGIIYVPIGFQNKELSDIATVGGGSAWGGGTVAGGDGALQPTSNDLAVAKGQGTFFAKVVGQYVKGAQ</sequence>
<proteinExistence type="inferred from homology"/>
<dbReference type="InterPro" id="IPR005025">
    <property type="entry name" value="FMN_Rdtase-like_dom"/>
</dbReference>
<dbReference type="Pfam" id="PF03358">
    <property type="entry name" value="FMN_red"/>
    <property type="match status" value="1"/>
</dbReference>
<evidence type="ECO:0000313" key="4">
    <source>
        <dbReference type="Proteomes" id="UP000245884"/>
    </source>
</evidence>
<dbReference type="GO" id="GO:0010181">
    <property type="term" value="F:FMN binding"/>
    <property type="evidence" value="ECO:0007669"/>
    <property type="project" value="InterPro"/>
</dbReference>
<comment type="similarity">
    <text evidence="1">Belongs to the WrbA family.</text>
</comment>
<dbReference type="OrthoDB" id="504689at2759"/>
<gene>
    <name evidence="3" type="ORF">BDZ90DRAFT_232496</name>
</gene>
<dbReference type="NCBIfam" id="NF002999">
    <property type="entry name" value="PRK03767.1"/>
    <property type="match status" value="1"/>
</dbReference>
<dbReference type="GeneID" id="37028099"/>
<evidence type="ECO:0000256" key="1">
    <source>
        <dbReference type="ARBA" id="ARBA00006961"/>
    </source>
</evidence>
<dbReference type="AlphaFoldDB" id="A0A316URY0"/>
<keyword evidence="4" id="KW-1185">Reference proteome</keyword>
<feature type="domain" description="NADPH-dependent FMN reductase-like" evidence="2">
    <location>
        <begin position="19"/>
        <end position="94"/>
    </location>
</feature>
<reference evidence="3 4" key="1">
    <citation type="journal article" date="2018" name="Mol. Biol. Evol.">
        <title>Broad Genomic Sampling Reveals a Smut Pathogenic Ancestry of the Fungal Clade Ustilaginomycotina.</title>
        <authorList>
            <person name="Kijpornyongpan T."/>
            <person name="Mondo S.J."/>
            <person name="Barry K."/>
            <person name="Sandor L."/>
            <person name="Lee J."/>
            <person name="Lipzen A."/>
            <person name="Pangilinan J."/>
            <person name="LaButti K."/>
            <person name="Hainaut M."/>
            <person name="Henrissat B."/>
            <person name="Grigoriev I.V."/>
            <person name="Spatafora J.W."/>
            <person name="Aime M.C."/>
        </authorList>
    </citation>
    <scope>NUCLEOTIDE SEQUENCE [LARGE SCALE GENOMIC DNA]</scope>
    <source>
        <strain evidence="3 4">MCA 5214</strain>
    </source>
</reference>
<dbReference type="NCBIfam" id="TIGR01755">
    <property type="entry name" value="flav_wrbA"/>
    <property type="match status" value="1"/>
</dbReference>